<dbReference type="Gene3D" id="3.40.50.720">
    <property type="entry name" value="NAD(P)-binding Rossmann-like Domain"/>
    <property type="match status" value="1"/>
</dbReference>
<dbReference type="PRINTS" id="PR00080">
    <property type="entry name" value="SDRFAMILY"/>
</dbReference>
<keyword evidence="6" id="KW-1185">Reference proteome</keyword>
<dbReference type="InterPro" id="IPR020904">
    <property type="entry name" value="Sc_DH/Rdtase_CS"/>
</dbReference>
<evidence type="ECO:0000256" key="1">
    <source>
        <dbReference type="ARBA" id="ARBA00006484"/>
    </source>
</evidence>
<accession>A0ABX1RKQ3</accession>
<reference evidence="5 6" key="1">
    <citation type="submission" date="2020-04" db="EMBL/GenBank/DDBJ databases">
        <authorList>
            <person name="Klaysubun C."/>
            <person name="Duangmal K."/>
            <person name="Lipun K."/>
        </authorList>
    </citation>
    <scope>NUCLEOTIDE SEQUENCE [LARGE SCALE GENOMIC DNA]</scope>
    <source>
        <strain evidence="5 6">JCM 11839</strain>
    </source>
</reference>
<feature type="compositionally biased region" description="Gly residues" evidence="4">
    <location>
        <begin position="316"/>
        <end position="325"/>
    </location>
</feature>
<evidence type="ECO:0000256" key="4">
    <source>
        <dbReference type="SAM" id="MobiDB-lite"/>
    </source>
</evidence>
<dbReference type="EMBL" id="JAAXKY010000093">
    <property type="protein sequence ID" value="NMH80219.1"/>
    <property type="molecule type" value="Genomic_DNA"/>
</dbReference>
<keyword evidence="2" id="KW-0560">Oxidoreductase</keyword>
<dbReference type="Pfam" id="PF00106">
    <property type="entry name" value="adh_short"/>
    <property type="match status" value="1"/>
</dbReference>
<comment type="similarity">
    <text evidence="1 3">Belongs to the short-chain dehydrogenases/reductases (SDR) family.</text>
</comment>
<dbReference type="Proteomes" id="UP001296706">
    <property type="component" value="Unassembled WGS sequence"/>
</dbReference>
<dbReference type="RefSeq" id="WP_169398277.1">
    <property type="nucleotide sequence ID" value="NZ_BAAAJH010000019.1"/>
</dbReference>
<evidence type="ECO:0000313" key="6">
    <source>
        <dbReference type="Proteomes" id="UP001296706"/>
    </source>
</evidence>
<dbReference type="InterPro" id="IPR002347">
    <property type="entry name" value="SDR_fam"/>
</dbReference>
<dbReference type="PRINTS" id="PR00081">
    <property type="entry name" value="GDHRDH"/>
</dbReference>
<protein>
    <submittedName>
        <fullName evidence="5">SDR family oxidoreductase</fullName>
    </submittedName>
</protein>
<sequence>MTDRPVAVVTGASRGLGFLLARELADRGHDIVVNARSEDGLATAAAQLQGRGAEVVTVPGDMSVEVDARGVVASAVDRFGRLDVLVTNAGIIQVGPAAAMRAQDFADAMDVMFWGTLHPVLAALPVMSERGGGRILAITSVGGKLPAPHLLPYTAAKHAAVGFAEGLRVEAGRHGVTVTTAVPGLMRTGSPRNALFTGDRTAENRWFTVADSLPLLSMDAERAAAKLVRAALRGRPEVILTPAAKIGVRLHGLAPATTLRLLAGAARLLPADETRRPVQPGHAVARPARWFDAVTTLTRRAARRFHQHDDAMDGDTAGGGPVGRR</sequence>
<gene>
    <name evidence="5" type="ORF">HF577_24425</name>
</gene>
<dbReference type="PANTHER" id="PTHR44196:SF1">
    <property type="entry name" value="DEHYDROGENASE_REDUCTASE SDR FAMILY MEMBER 7B"/>
    <property type="match status" value="1"/>
</dbReference>
<name>A0ABX1RKQ3_9PSEU</name>
<organism evidence="5 6">
    <name type="scientific">Pseudonocardia xinjiangensis</name>
    <dbReference type="NCBI Taxonomy" id="75289"/>
    <lineage>
        <taxon>Bacteria</taxon>
        <taxon>Bacillati</taxon>
        <taxon>Actinomycetota</taxon>
        <taxon>Actinomycetes</taxon>
        <taxon>Pseudonocardiales</taxon>
        <taxon>Pseudonocardiaceae</taxon>
        <taxon>Pseudonocardia</taxon>
    </lineage>
</organism>
<feature type="region of interest" description="Disordered" evidence="4">
    <location>
        <begin position="305"/>
        <end position="325"/>
    </location>
</feature>
<dbReference type="SUPFAM" id="SSF51735">
    <property type="entry name" value="NAD(P)-binding Rossmann-fold domains"/>
    <property type="match status" value="1"/>
</dbReference>
<proteinExistence type="inferred from homology"/>
<evidence type="ECO:0000256" key="2">
    <source>
        <dbReference type="ARBA" id="ARBA00023002"/>
    </source>
</evidence>
<dbReference type="InterPro" id="IPR036291">
    <property type="entry name" value="NAD(P)-bd_dom_sf"/>
</dbReference>
<evidence type="ECO:0000313" key="5">
    <source>
        <dbReference type="EMBL" id="NMH80219.1"/>
    </source>
</evidence>
<dbReference type="PROSITE" id="PS00061">
    <property type="entry name" value="ADH_SHORT"/>
    <property type="match status" value="1"/>
</dbReference>
<evidence type="ECO:0000256" key="3">
    <source>
        <dbReference type="RuleBase" id="RU000363"/>
    </source>
</evidence>
<comment type="caution">
    <text evidence="5">The sequence shown here is derived from an EMBL/GenBank/DDBJ whole genome shotgun (WGS) entry which is preliminary data.</text>
</comment>
<dbReference type="PANTHER" id="PTHR44196">
    <property type="entry name" value="DEHYDROGENASE/REDUCTASE SDR FAMILY MEMBER 7B"/>
    <property type="match status" value="1"/>
</dbReference>